<evidence type="ECO:0000259" key="3">
    <source>
        <dbReference type="PROSITE" id="PS50977"/>
    </source>
</evidence>
<dbReference type="InterPro" id="IPR009057">
    <property type="entry name" value="Homeodomain-like_sf"/>
</dbReference>
<feature type="DNA-binding region" description="H-T-H motif" evidence="2">
    <location>
        <begin position="29"/>
        <end position="48"/>
    </location>
</feature>
<evidence type="ECO:0000313" key="4">
    <source>
        <dbReference type="EMBL" id="NKQ51934.1"/>
    </source>
</evidence>
<reference evidence="4 5" key="1">
    <citation type="submission" date="2020-04" db="EMBL/GenBank/DDBJ databases">
        <title>Novel species.</title>
        <authorList>
            <person name="Teo W.F.A."/>
            <person name="Lipun K."/>
            <person name="Srisuk N."/>
            <person name="Duangmal K."/>
        </authorList>
    </citation>
    <scope>NUCLEOTIDE SEQUENCE [LARGE SCALE GENOMIC DNA]</scope>
    <source>
        <strain evidence="4 5">K13G38</strain>
    </source>
</reference>
<feature type="domain" description="HTH tetR-type" evidence="3">
    <location>
        <begin position="6"/>
        <end position="66"/>
    </location>
</feature>
<dbReference type="Proteomes" id="UP000715441">
    <property type="component" value="Unassembled WGS sequence"/>
</dbReference>
<protein>
    <recommendedName>
        <fullName evidence="3">HTH tetR-type domain-containing protein</fullName>
    </recommendedName>
</protein>
<gene>
    <name evidence="4" type="ORF">HFP15_03450</name>
</gene>
<keyword evidence="1 2" id="KW-0238">DNA-binding</keyword>
<dbReference type="EMBL" id="JAAXLS010000002">
    <property type="protein sequence ID" value="NKQ51934.1"/>
    <property type="molecule type" value="Genomic_DNA"/>
</dbReference>
<evidence type="ECO:0000256" key="1">
    <source>
        <dbReference type="ARBA" id="ARBA00023125"/>
    </source>
</evidence>
<evidence type="ECO:0000313" key="5">
    <source>
        <dbReference type="Proteomes" id="UP000715441"/>
    </source>
</evidence>
<dbReference type="SUPFAM" id="SSF46689">
    <property type="entry name" value="Homeodomain-like"/>
    <property type="match status" value="1"/>
</dbReference>
<name>A0ABX1IWU3_9PSEU</name>
<dbReference type="Gene3D" id="1.10.357.10">
    <property type="entry name" value="Tetracycline Repressor, domain 2"/>
    <property type="match status" value="1"/>
</dbReference>
<evidence type="ECO:0000256" key="2">
    <source>
        <dbReference type="PROSITE-ProRule" id="PRU00335"/>
    </source>
</evidence>
<dbReference type="PROSITE" id="PS50977">
    <property type="entry name" value="HTH_TETR_2"/>
    <property type="match status" value="1"/>
</dbReference>
<keyword evidence="5" id="KW-1185">Reference proteome</keyword>
<organism evidence="4 5">
    <name type="scientific">Amycolatopsis acididurans</name>
    <dbReference type="NCBI Taxonomy" id="2724524"/>
    <lineage>
        <taxon>Bacteria</taxon>
        <taxon>Bacillati</taxon>
        <taxon>Actinomycetota</taxon>
        <taxon>Actinomycetes</taxon>
        <taxon>Pseudonocardiales</taxon>
        <taxon>Pseudonocardiaceae</taxon>
        <taxon>Amycolatopsis</taxon>
    </lineage>
</organism>
<proteinExistence type="predicted"/>
<comment type="caution">
    <text evidence="4">The sequence shown here is derived from an EMBL/GenBank/DDBJ whole genome shotgun (WGS) entry which is preliminary data.</text>
</comment>
<dbReference type="InterPro" id="IPR001647">
    <property type="entry name" value="HTH_TetR"/>
</dbReference>
<accession>A0ABX1IWU3</accession>
<sequence length="210" mass="22933">MDPRFRRTRERLRAALYELAAVRPVADVSVAELCRIAGITRDTFYRHAKSPVDLLADFLGEEVAPITETRPEETASDRDIWTSMVAAETALLEHVVARAAIYRNAMNPHLIAPLRDRLEALIRDSLINRANRRPEILPGAVAAAGQRGIEVAAASAAAGNIGAIEVWLRGRDLDISRDLGLILAAAPAFWWGTPPDDDPRDSRVSGSPIA</sequence>
<dbReference type="RefSeq" id="WP_168511362.1">
    <property type="nucleotide sequence ID" value="NZ_JAAXLS010000002.1"/>
</dbReference>